<evidence type="ECO:0000259" key="1">
    <source>
        <dbReference type="Pfam" id="PF18899"/>
    </source>
</evidence>
<organism evidence="2 3">
    <name type="scientific">Blastococcus aggregatus</name>
    <dbReference type="NCBI Taxonomy" id="38502"/>
    <lineage>
        <taxon>Bacteria</taxon>
        <taxon>Bacillati</taxon>
        <taxon>Actinomycetota</taxon>
        <taxon>Actinomycetes</taxon>
        <taxon>Geodermatophilales</taxon>
        <taxon>Geodermatophilaceae</taxon>
        <taxon>Blastococcus</taxon>
    </lineage>
</organism>
<evidence type="ECO:0000313" key="2">
    <source>
        <dbReference type="EMBL" id="SOC49542.1"/>
    </source>
</evidence>
<accession>A0A285V5Y9</accession>
<sequence>MTPEEFFAGSPLGLAVLARVSELLQDVDDVRIRASVSQVAFSRRRGFAYLWCPGRYLHRPTAEVVLSVVLGRRDTSPRWKEVVHPAPAHWMHHLEVHAPQDIDDEVAGWVRAAAAEAGAPA</sequence>
<proteinExistence type="predicted"/>
<dbReference type="RefSeq" id="WP_217991541.1">
    <property type="nucleotide sequence ID" value="NZ_OBQI01000003.1"/>
</dbReference>
<reference evidence="3" key="1">
    <citation type="submission" date="2017-08" db="EMBL/GenBank/DDBJ databases">
        <authorList>
            <person name="Varghese N."/>
            <person name="Submissions S."/>
        </authorList>
    </citation>
    <scope>NUCLEOTIDE SEQUENCE [LARGE SCALE GENOMIC DNA]</scope>
    <source>
        <strain evidence="3">DSM 4725</strain>
    </source>
</reference>
<dbReference type="AlphaFoldDB" id="A0A285V5Y9"/>
<protein>
    <recommendedName>
        <fullName evidence="1">DUF5655 domain-containing protein</fullName>
    </recommendedName>
</protein>
<dbReference type="InterPro" id="IPR043714">
    <property type="entry name" value="DUF5655"/>
</dbReference>
<keyword evidence="3" id="KW-1185">Reference proteome</keyword>
<gene>
    <name evidence="2" type="ORF">SAMN05660748_2270</name>
</gene>
<feature type="domain" description="DUF5655" evidence="1">
    <location>
        <begin position="20"/>
        <end position="113"/>
    </location>
</feature>
<evidence type="ECO:0000313" key="3">
    <source>
        <dbReference type="Proteomes" id="UP000219435"/>
    </source>
</evidence>
<dbReference type="Proteomes" id="UP000219435">
    <property type="component" value="Unassembled WGS sequence"/>
</dbReference>
<dbReference type="Pfam" id="PF18899">
    <property type="entry name" value="DUF5655"/>
    <property type="match status" value="1"/>
</dbReference>
<name>A0A285V5Y9_9ACTN</name>
<dbReference type="EMBL" id="OBQI01000003">
    <property type="protein sequence ID" value="SOC49542.1"/>
    <property type="molecule type" value="Genomic_DNA"/>
</dbReference>